<dbReference type="Proteomes" id="UP000199705">
    <property type="component" value="Unassembled WGS sequence"/>
</dbReference>
<dbReference type="PROSITE" id="PS50005">
    <property type="entry name" value="TPR"/>
    <property type="match status" value="1"/>
</dbReference>
<keyword evidence="1" id="KW-0802">TPR repeat</keyword>
<dbReference type="RefSeq" id="WP_091170666.1">
    <property type="nucleotide sequence ID" value="NZ_FNCG01000010.1"/>
</dbReference>
<evidence type="ECO:0000313" key="2">
    <source>
        <dbReference type="EMBL" id="SDH52178.1"/>
    </source>
</evidence>
<sequence length="383" mass="42916">MSLIVVRKEQSKIYIVSDTKLTAPTGHVFNKGQQVSAGETVIKTTIINALSCVSFAGNIEFAEIALKSLSPGNSVKAVTDNLLANHLLSDQATEYIYAVVEDGRPYIFEIKNGLCKEVESSWIGSQPAFSRFQGYMLGEKKKYPKQNFLSVTNADAGDLLLRLTEAMDGVIEDEDLPEVAGFKIKVYFDGKQFVYEGYLDTYFPAQQMQFHLTPGAMVPITHANAAQGGYTINFFNSRDNYNYVGLHVKQGNFGIVFERKNHGLLYPHLLENTDELDFLDAVKEKYKIWPSGTTQSATEKFGNLGKQYFDQKNYSAAIDTYSQGLKHLFSGEKATFYFNIAICQIHLNNIPSAIENFSEAVKLDPNRQREATKIMQSVFSSRK</sequence>
<gene>
    <name evidence="2" type="ORF">SAMN05192573_110111</name>
</gene>
<dbReference type="SUPFAM" id="SSF48452">
    <property type="entry name" value="TPR-like"/>
    <property type="match status" value="1"/>
</dbReference>
<dbReference type="InterPro" id="IPR019734">
    <property type="entry name" value="TPR_rpt"/>
</dbReference>
<keyword evidence="3" id="KW-1185">Reference proteome</keyword>
<proteinExistence type="predicted"/>
<dbReference type="EMBL" id="FNCG01000010">
    <property type="protein sequence ID" value="SDH52178.1"/>
    <property type="molecule type" value="Genomic_DNA"/>
</dbReference>
<dbReference type="SMART" id="SM00028">
    <property type="entry name" value="TPR"/>
    <property type="match status" value="2"/>
</dbReference>
<protein>
    <submittedName>
        <fullName evidence="2">Uncharacterized protein</fullName>
    </submittedName>
</protein>
<evidence type="ECO:0000256" key="1">
    <source>
        <dbReference type="PROSITE-ProRule" id="PRU00339"/>
    </source>
</evidence>
<feature type="repeat" description="TPR" evidence="1">
    <location>
        <begin position="334"/>
        <end position="367"/>
    </location>
</feature>
<accession>A0A1G8D309</accession>
<dbReference type="AlphaFoldDB" id="A0A1G8D309"/>
<dbReference type="InterPro" id="IPR011990">
    <property type="entry name" value="TPR-like_helical_dom_sf"/>
</dbReference>
<dbReference type="Gene3D" id="1.25.40.10">
    <property type="entry name" value="Tetratricopeptide repeat domain"/>
    <property type="match status" value="1"/>
</dbReference>
<dbReference type="STRING" id="551996.SAMN05192573_110111"/>
<evidence type="ECO:0000313" key="3">
    <source>
        <dbReference type="Proteomes" id="UP000199705"/>
    </source>
</evidence>
<reference evidence="3" key="1">
    <citation type="submission" date="2016-10" db="EMBL/GenBank/DDBJ databases">
        <authorList>
            <person name="Varghese N."/>
            <person name="Submissions S."/>
        </authorList>
    </citation>
    <scope>NUCLEOTIDE SEQUENCE [LARGE SCALE GENOMIC DNA]</scope>
    <source>
        <strain evidence="3">Gh-67</strain>
    </source>
</reference>
<organism evidence="2 3">
    <name type="scientific">Mucilaginibacter gossypii</name>
    <dbReference type="NCBI Taxonomy" id="551996"/>
    <lineage>
        <taxon>Bacteria</taxon>
        <taxon>Pseudomonadati</taxon>
        <taxon>Bacteroidota</taxon>
        <taxon>Sphingobacteriia</taxon>
        <taxon>Sphingobacteriales</taxon>
        <taxon>Sphingobacteriaceae</taxon>
        <taxon>Mucilaginibacter</taxon>
    </lineage>
</organism>
<name>A0A1G8D309_9SPHI</name>